<dbReference type="AlphaFoldDB" id="A0A2N4U5Z5"/>
<dbReference type="EMBL" id="PDNW01000005">
    <property type="protein sequence ID" value="PLC50442.1"/>
    <property type="molecule type" value="Genomic_DNA"/>
</dbReference>
<accession>A0A2N4U5Z5</accession>
<keyword evidence="2" id="KW-1185">Reference proteome</keyword>
<evidence type="ECO:0000313" key="1">
    <source>
        <dbReference type="EMBL" id="PLC50442.1"/>
    </source>
</evidence>
<name>A0A2N4U5Z5_9BURK</name>
<dbReference type="Proteomes" id="UP000234190">
    <property type="component" value="Unassembled WGS sequence"/>
</dbReference>
<dbReference type="RefSeq" id="WP_102073543.1">
    <property type="nucleotide sequence ID" value="NZ_PDNW01000005.1"/>
</dbReference>
<gene>
    <name evidence="1" type="ORF">CR159_08320</name>
</gene>
<evidence type="ECO:0000313" key="2">
    <source>
        <dbReference type="Proteomes" id="UP000234190"/>
    </source>
</evidence>
<proteinExistence type="predicted"/>
<dbReference type="SUPFAM" id="SSF53187">
    <property type="entry name" value="Zn-dependent exopeptidases"/>
    <property type="match status" value="1"/>
</dbReference>
<protein>
    <recommendedName>
        <fullName evidence="3">DUF2817 domain-containing protein</fullName>
    </recommendedName>
</protein>
<dbReference type="OrthoDB" id="4014363at2"/>
<dbReference type="CDD" id="cd06233">
    <property type="entry name" value="M14-like"/>
    <property type="match status" value="1"/>
</dbReference>
<organism evidence="1 2">
    <name type="scientific">Pollutimonas subterranea</name>
    <dbReference type="NCBI Taxonomy" id="2045210"/>
    <lineage>
        <taxon>Bacteria</taxon>
        <taxon>Pseudomonadati</taxon>
        <taxon>Pseudomonadota</taxon>
        <taxon>Betaproteobacteria</taxon>
        <taxon>Burkholderiales</taxon>
        <taxon>Alcaligenaceae</taxon>
        <taxon>Pollutimonas</taxon>
    </lineage>
</organism>
<evidence type="ECO:0008006" key="3">
    <source>
        <dbReference type="Google" id="ProtNLM"/>
    </source>
</evidence>
<sequence>MFQAFFGGSYAESRTRFINTASQRQCALQSYVNPTGVGADGEILSTDAAYFGADDARALLVLTSAMHGEEGYCGSGCQVALLNDQPLLDLAEANGIGILLIHAVNPYGFSWGHRTNEDNVDLNRNFCDFSKPLPDNRHYRTLHPLLVPEAWPPEPANAAAIQSFIKEEGEQAYREGMMLGQFSHPDGLFYGGQAPAWSNTTLRDILRHFGQNRDRMAWIDYHTGLGPYGHAEKIFVQKTAEDYRRARAWWGSDVVSVVDSESSTVDIGGTGMRAMLEECRQVPELTFLALEFGTLPMDEVFLALRSDRWQAGRSGVSDAQRNAIKAAHKAAFYPDNDDWRGAVIGQSRTGLLQALYGLSGR</sequence>
<comment type="caution">
    <text evidence="1">The sequence shown here is derived from an EMBL/GenBank/DDBJ whole genome shotgun (WGS) entry which is preliminary data.</text>
</comment>
<dbReference type="InterPro" id="IPR021259">
    <property type="entry name" value="DUF2817"/>
</dbReference>
<dbReference type="Pfam" id="PF10994">
    <property type="entry name" value="DUF2817"/>
    <property type="match status" value="1"/>
</dbReference>
<reference evidence="1 2" key="1">
    <citation type="submission" date="2017-10" db="EMBL/GenBank/DDBJ databases">
        <title>Two draft genome sequences of Pusillimonas sp. strains isolated from a nitrate- and radionuclide-contaminated groundwater in Russia.</title>
        <authorList>
            <person name="Grouzdev D.S."/>
            <person name="Tourova T.P."/>
            <person name="Goeva M.A."/>
            <person name="Babich T.L."/>
            <person name="Sokolova D.S."/>
            <person name="Abdullin R."/>
            <person name="Poltaraus A.B."/>
            <person name="Toshchakov S.V."/>
            <person name="Nazina T.N."/>
        </authorList>
    </citation>
    <scope>NUCLEOTIDE SEQUENCE [LARGE SCALE GENOMIC DNA]</scope>
    <source>
        <strain evidence="1 2">JR1/69-3-13</strain>
    </source>
</reference>
<dbReference type="Gene3D" id="3.40.630.10">
    <property type="entry name" value="Zn peptidases"/>
    <property type="match status" value="1"/>
</dbReference>